<proteinExistence type="predicted"/>
<dbReference type="InterPro" id="IPR051453">
    <property type="entry name" value="MBL_Glyoxalase_II"/>
</dbReference>
<dbReference type="Gene3D" id="3.60.15.10">
    <property type="entry name" value="Ribonuclease Z/Hydroxyacylglutathione hydrolase-like"/>
    <property type="match status" value="1"/>
</dbReference>
<evidence type="ECO:0000256" key="1">
    <source>
        <dbReference type="ARBA" id="ARBA00001947"/>
    </source>
</evidence>
<accession>A0ABV9K5K6</accession>
<dbReference type="Pfam" id="PF00753">
    <property type="entry name" value="Lactamase_B"/>
    <property type="match status" value="1"/>
</dbReference>
<keyword evidence="3" id="KW-0378">Hydrolase</keyword>
<dbReference type="Proteomes" id="UP001596020">
    <property type="component" value="Unassembled WGS sequence"/>
</dbReference>
<evidence type="ECO:0000313" key="7">
    <source>
        <dbReference type="Proteomes" id="UP001596020"/>
    </source>
</evidence>
<name>A0ABV9K5K6_9PORP</name>
<dbReference type="InterPro" id="IPR001279">
    <property type="entry name" value="Metallo-B-lactamas"/>
</dbReference>
<evidence type="ECO:0000259" key="5">
    <source>
        <dbReference type="SMART" id="SM00849"/>
    </source>
</evidence>
<dbReference type="SMART" id="SM00849">
    <property type="entry name" value="Lactamase_B"/>
    <property type="match status" value="1"/>
</dbReference>
<evidence type="ECO:0000256" key="4">
    <source>
        <dbReference type="ARBA" id="ARBA00022833"/>
    </source>
</evidence>
<keyword evidence="7" id="KW-1185">Reference proteome</keyword>
<sequence length="216" mass="24765">MIKVKKFVFNTVMENTYVVSDTETKETAIIDCGCMFEEEQNKLKRYIEEEKLIPKLLLSTHLHFDHVWGNDFAMKTWKLIPKSSKEDAIGMPSPEEQTGGFMPGKIKNTPIDYIEPGDKLQLGKFEIEVLMVPGHTPGHLAFYIPQAKCLFAGDILFYEEIGRCDLWGGSFDNMIKYTRSELLTLPDDTTVYCGHGPETTIGHEKSNNPYYRSYYN</sequence>
<evidence type="ECO:0000256" key="2">
    <source>
        <dbReference type="ARBA" id="ARBA00022723"/>
    </source>
</evidence>
<dbReference type="PANTHER" id="PTHR46233">
    <property type="entry name" value="HYDROXYACYLGLUTATHIONE HYDROLASE GLOC"/>
    <property type="match status" value="1"/>
</dbReference>
<dbReference type="CDD" id="cd06262">
    <property type="entry name" value="metallo-hydrolase-like_MBL-fold"/>
    <property type="match status" value="1"/>
</dbReference>
<keyword evidence="4" id="KW-0862">Zinc</keyword>
<protein>
    <submittedName>
        <fullName evidence="6">MBL fold metallo-hydrolase</fullName>
    </submittedName>
</protein>
<gene>
    <name evidence="6" type="ORF">ACFO3G_02110</name>
</gene>
<dbReference type="PANTHER" id="PTHR46233:SF3">
    <property type="entry name" value="HYDROXYACYLGLUTATHIONE HYDROLASE GLOC"/>
    <property type="match status" value="1"/>
</dbReference>
<organism evidence="6 7">
    <name type="scientific">Falsiporphyromonas endometrii</name>
    <dbReference type="NCBI Taxonomy" id="1387297"/>
    <lineage>
        <taxon>Bacteria</taxon>
        <taxon>Pseudomonadati</taxon>
        <taxon>Bacteroidota</taxon>
        <taxon>Bacteroidia</taxon>
        <taxon>Bacteroidales</taxon>
        <taxon>Porphyromonadaceae</taxon>
        <taxon>Falsiporphyromonas</taxon>
    </lineage>
</organism>
<comment type="cofactor">
    <cofactor evidence="1">
        <name>Zn(2+)</name>
        <dbReference type="ChEBI" id="CHEBI:29105"/>
    </cofactor>
</comment>
<feature type="domain" description="Metallo-beta-lactamase" evidence="5">
    <location>
        <begin position="13"/>
        <end position="195"/>
    </location>
</feature>
<evidence type="ECO:0000313" key="6">
    <source>
        <dbReference type="EMBL" id="MFC4665412.1"/>
    </source>
</evidence>
<dbReference type="SUPFAM" id="SSF56281">
    <property type="entry name" value="Metallo-hydrolase/oxidoreductase"/>
    <property type="match status" value="1"/>
</dbReference>
<evidence type="ECO:0000256" key="3">
    <source>
        <dbReference type="ARBA" id="ARBA00022801"/>
    </source>
</evidence>
<comment type="caution">
    <text evidence="6">The sequence shown here is derived from an EMBL/GenBank/DDBJ whole genome shotgun (WGS) entry which is preliminary data.</text>
</comment>
<keyword evidence="2" id="KW-0479">Metal-binding</keyword>
<dbReference type="EMBL" id="JBHSGO010000039">
    <property type="protein sequence ID" value="MFC4665412.1"/>
    <property type="molecule type" value="Genomic_DNA"/>
</dbReference>
<dbReference type="InterPro" id="IPR036866">
    <property type="entry name" value="RibonucZ/Hydroxyglut_hydro"/>
</dbReference>
<reference evidence="7" key="1">
    <citation type="journal article" date="2019" name="Int. J. Syst. Evol. Microbiol.">
        <title>The Global Catalogue of Microorganisms (GCM) 10K type strain sequencing project: providing services to taxonomists for standard genome sequencing and annotation.</title>
        <authorList>
            <consortium name="The Broad Institute Genomics Platform"/>
            <consortium name="The Broad Institute Genome Sequencing Center for Infectious Disease"/>
            <person name="Wu L."/>
            <person name="Ma J."/>
        </authorList>
    </citation>
    <scope>NUCLEOTIDE SEQUENCE [LARGE SCALE GENOMIC DNA]</scope>
    <source>
        <strain evidence="7">CGMCC 4.7357</strain>
    </source>
</reference>